<evidence type="ECO:0000313" key="6">
    <source>
        <dbReference type="Proteomes" id="UP000673691"/>
    </source>
</evidence>
<dbReference type="PROSITE" id="PS50056">
    <property type="entry name" value="TYR_PHOSPHATASE_2"/>
    <property type="match status" value="1"/>
</dbReference>
<feature type="region of interest" description="Disordered" evidence="2">
    <location>
        <begin position="1"/>
        <end position="108"/>
    </location>
</feature>
<dbReference type="PRINTS" id="PR00700">
    <property type="entry name" value="PRTYPHPHTASE"/>
</dbReference>
<dbReference type="Proteomes" id="UP000673691">
    <property type="component" value="Unassembled WGS sequence"/>
</dbReference>
<keyword evidence="6" id="KW-1185">Reference proteome</keyword>
<accession>A0A8H7ZSB6</accession>
<feature type="domain" description="Tyrosine specific protein phosphatases" evidence="4">
    <location>
        <begin position="448"/>
        <end position="562"/>
    </location>
</feature>
<dbReference type="SMART" id="SM00404">
    <property type="entry name" value="PTPc_motif"/>
    <property type="match status" value="1"/>
</dbReference>
<dbReference type="PROSITE" id="PS50055">
    <property type="entry name" value="TYR_PHOSPHATASE_PTP"/>
    <property type="match status" value="1"/>
</dbReference>
<dbReference type="InterPro" id="IPR000242">
    <property type="entry name" value="PTP_cat"/>
</dbReference>
<dbReference type="InterPro" id="IPR050348">
    <property type="entry name" value="Protein-Tyr_Phosphatase"/>
</dbReference>
<evidence type="ECO:0000256" key="2">
    <source>
        <dbReference type="SAM" id="MobiDB-lite"/>
    </source>
</evidence>
<dbReference type="SMART" id="SM00194">
    <property type="entry name" value="PTPc"/>
    <property type="match status" value="1"/>
</dbReference>
<evidence type="ECO:0000256" key="1">
    <source>
        <dbReference type="ARBA" id="ARBA00009649"/>
    </source>
</evidence>
<sequence length="603" mass="64310">PPARHVEARRPRRESSPATRVRQALSAHPPPAAADTATAVLQRRPSGEARHEGSAVPDAGPGDASPCELRQQLLLPGDRQGPPRDKPARPLPLRLRLDPSKLPPPLSSLEVNLPAAGASHARRRRLSSPSVMFRGLSAIFGPLPPAATPLPLSAPSTPRSLTSRGGVNPVRMTGSPPGASPAAWPAASADVSPKYPSESAPFCIRNLYLLGQNGTELYLSSRFDRIQANEFARKIAVPAASAAAAGRLAAPNPFSVATALRFSDCNRYVDVLPYEWSRVRLGTLVDRPVPPEKCGRSYINASHLVSPDGRLRYISTQAPLAGTQAAFWQMVHSEGSRVIVMLCKEEENTRIMCHGYWPMRTDAPLSFQDVGLSVALTSTSRDPGSGCTVRTLALALSPSASASSSDSQSDARVRLVTQIHFTDWPDHGVPASPETLLRVIRLANSVQEAYIRDARTAAAAAADGLPDDDPDPGPMVVHCSAGVGRSGTFCVVDAALGSLDVPGFGIPPRPLSGPETAALDVPRKPTLSPLTLIPDERDVVYDLVEYFRLHRPLIVQTPCQFIYCYAAVNRAWFEARLAAPDSEDDSSYPSSPQSGDNPSASAA</sequence>
<dbReference type="InterPro" id="IPR003595">
    <property type="entry name" value="Tyr_Pase_cat"/>
</dbReference>
<feature type="compositionally biased region" description="Basic and acidic residues" evidence="2">
    <location>
        <begin position="1"/>
        <end position="15"/>
    </location>
</feature>
<feature type="region of interest" description="Disordered" evidence="2">
    <location>
        <begin position="581"/>
        <end position="603"/>
    </location>
</feature>
<reference evidence="5 6" key="1">
    <citation type="journal article" name="Sci. Rep.">
        <title>Genome-scale phylogenetic analyses confirm Olpidium as the closest living zoosporic fungus to the non-flagellated, terrestrial fungi.</title>
        <authorList>
            <person name="Chang Y."/>
            <person name="Rochon D."/>
            <person name="Sekimoto S."/>
            <person name="Wang Y."/>
            <person name="Chovatia M."/>
            <person name="Sandor L."/>
            <person name="Salamov A."/>
            <person name="Grigoriev I.V."/>
            <person name="Stajich J.E."/>
            <person name="Spatafora J.W."/>
        </authorList>
    </citation>
    <scope>NUCLEOTIDE SEQUENCE [LARGE SCALE GENOMIC DNA]</scope>
    <source>
        <strain evidence="5">S191</strain>
    </source>
</reference>
<dbReference type="EMBL" id="JAEFCI010008432">
    <property type="protein sequence ID" value="KAG5458472.1"/>
    <property type="molecule type" value="Genomic_DNA"/>
</dbReference>
<evidence type="ECO:0000259" key="3">
    <source>
        <dbReference type="PROSITE" id="PS50055"/>
    </source>
</evidence>
<name>A0A8H7ZSB6_9FUNG</name>
<dbReference type="InterPro" id="IPR029021">
    <property type="entry name" value="Prot-tyrosine_phosphatase-like"/>
</dbReference>
<feature type="non-terminal residue" evidence="5">
    <location>
        <position position="1"/>
    </location>
</feature>
<dbReference type="GO" id="GO:0004725">
    <property type="term" value="F:protein tyrosine phosphatase activity"/>
    <property type="evidence" value="ECO:0007669"/>
    <property type="project" value="InterPro"/>
</dbReference>
<dbReference type="InterPro" id="IPR000387">
    <property type="entry name" value="Tyr_Pase_dom"/>
</dbReference>
<feature type="domain" description="Tyrosine-protein phosphatase" evidence="3">
    <location>
        <begin position="266"/>
        <end position="571"/>
    </location>
</feature>
<dbReference type="PANTHER" id="PTHR19134">
    <property type="entry name" value="RECEPTOR-TYPE TYROSINE-PROTEIN PHOSPHATASE"/>
    <property type="match status" value="1"/>
</dbReference>
<proteinExistence type="inferred from homology"/>
<dbReference type="SUPFAM" id="SSF52799">
    <property type="entry name" value="(Phosphotyrosine protein) phosphatases II"/>
    <property type="match status" value="1"/>
</dbReference>
<comment type="similarity">
    <text evidence="1">Belongs to the protein-tyrosine phosphatase family. Non-receptor class subfamily.</text>
</comment>
<dbReference type="PANTHER" id="PTHR19134:SF449">
    <property type="entry name" value="TYROSINE-PROTEIN PHOSPHATASE 1"/>
    <property type="match status" value="1"/>
</dbReference>
<organism evidence="5 6">
    <name type="scientific">Olpidium bornovanus</name>
    <dbReference type="NCBI Taxonomy" id="278681"/>
    <lineage>
        <taxon>Eukaryota</taxon>
        <taxon>Fungi</taxon>
        <taxon>Fungi incertae sedis</taxon>
        <taxon>Olpidiomycota</taxon>
        <taxon>Olpidiomycotina</taxon>
        <taxon>Olpidiomycetes</taxon>
        <taxon>Olpidiales</taxon>
        <taxon>Olpidiaceae</taxon>
        <taxon>Olpidium</taxon>
    </lineage>
</organism>
<dbReference type="AlphaFoldDB" id="A0A8H7ZSB6"/>
<dbReference type="InterPro" id="IPR016130">
    <property type="entry name" value="Tyr_Pase_AS"/>
</dbReference>
<gene>
    <name evidence="5" type="ORF">BJ554DRAFT_1294</name>
</gene>
<evidence type="ECO:0000259" key="4">
    <source>
        <dbReference type="PROSITE" id="PS50056"/>
    </source>
</evidence>
<dbReference type="Gene3D" id="3.90.190.10">
    <property type="entry name" value="Protein tyrosine phosphatase superfamily"/>
    <property type="match status" value="1"/>
</dbReference>
<dbReference type="OrthoDB" id="10253954at2759"/>
<evidence type="ECO:0000313" key="5">
    <source>
        <dbReference type="EMBL" id="KAG5458472.1"/>
    </source>
</evidence>
<protein>
    <submittedName>
        <fullName evidence="5">Protein-tyrosine phosphatase-like protein</fullName>
    </submittedName>
</protein>
<dbReference type="Pfam" id="PF00102">
    <property type="entry name" value="Y_phosphatase"/>
    <property type="match status" value="1"/>
</dbReference>
<comment type="caution">
    <text evidence="5">The sequence shown here is derived from an EMBL/GenBank/DDBJ whole genome shotgun (WGS) entry which is preliminary data.</text>
</comment>
<dbReference type="PROSITE" id="PS00383">
    <property type="entry name" value="TYR_PHOSPHATASE_1"/>
    <property type="match status" value="1"/>
</dbReference>